<proteinExistence type="predicted"/>
<dbReference type="Proteomes" id="UP001470230">
    <property type="component" value="Unassembled WGS sequence"/>
</dbReference>
<protein>
    <recommendedName>
        <fullName evidence="4">LIM zinc-binding domain-containing protein</fullName>
    </recommendedName>
</protein>
<dbReference type="PROSITE" id="PS50023">
    <property type="entry name" value="LIM_DOMAIN_2"/>
    <property type="match status" value="1"/>
</dbReference>
<dbReference type="EMBL" id="JAPFFF010000001">
    <property type="protein sequence ID" value="KAK8898142.1"/>
    <property type="molecule type" value="Genomic_DNA"/>
</dbReference>
<sequence length="617" mass="71419">MQLRCGTCDGIIKGEAYFHSGIPYHKECASCVICYKEVNEDIDLDRLFYICPGIFMCPLHHEEYMKNGFIPDYYQSKFRKRILKNFTRQTLCPSADLTDAIQIQKPYELFLPTITFHCDKPLDSVDLDKLQEIVDEFGSIIQIERGSIITKLAIFKEKFSICKSFKKLKENVVRIFNAIKEKFQTALGKSIVGCVIGEPDITIPNEQEIQELFKNSTSNIFQNFDELNDAEFDFIEMIAIEQAQNDDCKTNYKYIIDHKPEYEMAEKQIKNDIELNPYELTAVGSSIIMNKLNKEHESLKNQIPQDQLATGYIYHGTKTSNHFSIAKSFFKNPNVDSLDNIKITDAGYFGKGTYATNNIYYACYYANQLELLKVGQKVSILYCKYIYNKNFVEEKTKVELGSSISKQISKNHGINHAFVGSENHFKPILKADAHKHKVAAEEFVFPEKYMIIPMFSFTIMRRDYFFIWKDENLDSVENSDYKHELCKSIEANAYFCYTVDEAVDLIKLKKRNKIKLITNGGGPEHTGQQLIQEARQIVGSNFVCLVFAGNKDEHINWVTSMENVLFTTNEKMFKKFANLSLDKTKILEFTDELQLKENVKFKINEDQLLNFPNFDKL</sequence>
<keyword evidence="1 3" id="KW-0479">Metal-binding</keyword>
<comment type="caution">
    <text evidence="5">The sequence shown here is derived from an EMBL/GenBank/DDBJ whole genome shotgun (WGS) entry which is preliminary data.</text>
</comment>
<accession>A0ABR2L5W2</accession>
<dbReference type="SUPFAM" id="SSF56399">
    <property type="entry name" value="ADP-ribosylation"/>
    <property type="match status" value="1"/>
</dbReference>
<organism evidence="5 6">
    <name type="scientific">Tritrichomonas musculus</name>
    <dbReference type="NCBI Taxonomy" id="1915356"/>
    <lineage>
        <taxon>Eukaryota</taxon>
        <taxon>Metamonada</taxon>
        <taxon>Parabasalia</taxon>
        <taxon>Tritrichomonadida</taxon>
        <taxon>Tritrichomonadidae</taxon>
        <taxon>Tritrichomonas</taxon>
    </lineage>
</organism>
<dbReference type="InterPro" id="IPR001781">
    <property type="entry name" value="Znf_LIM"/>
</dbReference>
<evidence type="ECO:0000256" key="3">
    <source>
        <dbReference type="PROSITE-ProRule" id="PRU00125"/>
    </source>
</evidence>
<name>A0ABR2L5W2_9EUKA</name>
<evidence type="ECO:0000256" key="2">
    <source>
        <dbReference type="ARBA" id="ARBA00022833"/>
    </source>
</evidence>
<feature type="domain" description="LIM zinc-binding" evidence="4">
    <location>
        <begin position="3"/>
        <end position="67"/>
    </location>
</feature>
<evidence type="ECO:0000313" key="6">
    <source>
        <dbReference type="Proteomes" id="UP001470230"/>
    </source>
</evidence>
<dbReference type="Gene3D" id="3.90.228.10">
    <property type="match status" value="1"/>
</dbReference>
<keyword evidence="6" id="KW-1185">Reference proteome</keyword>
<evidence type="ECO:0000259" key="4">
    <source>
        <dbReference type="PROSITE" id="PS50023"/>
    </source>
</evidence>
<evidence type="ECO:0000256" key="1">
    <source>
        <dbReference type="ARBA" id="ARBA00022723"/>
    </source>
</evidence>
<gene>
    <name evidence="5" type="ORF">M9Y10_000413</name>
</gene>
<keyword evidence="2 3" id="KW-0862">Zinc</keyword>
<evidence type="ECO:0000313" key="5">
    <source>
        <dbReference type="EMBL" id="KAK8898142.1"/>
    </source>
</evidence>
<reference evidence="5 6" key="1">
    <citation type="submission" date="2024-04" db="EMBL/GenBank/DDBJ databases">
        <title>Tritrichomonas musculus Genome.</title>
        <authorList>
            <person name="Alves-Ferreira E."/>
            <person name="Grigg M."/>
            <person name="Lorenzi H."/>
            <person name="Galac M."/>
        </authorList>
    </citation>
    <scope>NUCLEOTIDE SEQUENCE [LARGE SCALE GENOMIC DNA]</scope>
    <source>
        <strain evidence="5 6">EAF2021</strain>
    </source>
</reference>
<keyword evidence="3" id="KW-0440">LIM domain</keyword>